<dbReference type="WBParaSite" id="Gr19_v10_g2265.t2">
    <property type="protein sequence ID" value="Gr19_v10_g2265.t2"/>
    <property type="gene ID" value="Gr19_v10_g2265"/>
</dbReference>
<protein>
    <submittedName>
        <fullName evidence="2">F-box domain-containing protein</fullName>
    </submittedName>
</protein>
<reference evidence="2" key="1">
    <citation type="submission" date="2022-11" db="UniProtKB">
        <authorList>
            <consortium name="WormBaseParasite"/>
        </authorList>
    </citation>
    <scope>IDENTIFICATION</scope>
</reference>
<proteinExistence type="predicted"/>
<organism evidence="1 2">
    <name type="scientific">Globodera rostochiensis</name>
    <name type="common">Golden nematode worm</name>
    <name type="synonym">Heterodera rostochiensis</name>
    <dbReference type="NCBI Taxonomy" id="31243"/>
    <lineage>
        <taxon>Eukaryota</taxon>
        <taxon>Metazoa</taxon>
        <taxon>Ecdysozoa</taxon>
        <taxon>Nematoda</taxon>
        <taxon>Chromadorea</taxon>
        <taxon>Rhabditida</taxon>
        <taxon>Tylenchina</taxon>
        <taxon>Tylenchomorpha</taxon>
        <taxon>Tylenchoidea</taxon>
        <taxon>Heteroderidae</taxon>
        <taxon>Heteroderinae</taxon>
        <taxon>Globodera</taxon>
    </lineage>
</organism>
<name>A0A914HMY5_GLORO</name>
<keyword evidence="1" id="KW-1185">Reference proteome</keyword>
<dbReference type="AlphaFoldDB" id="A0A914HMY5"/>
<evidence type="ECO:0000313" key="2">
    <source>
        <dbReference type="WBParaSite" id="Gr19_v10_g2265.t2"/>
    </source>
</evidence>
<evidence type="ECO:0000313" key="1">
    <source>
        <dbReference type="Proteomes" id="UP000887572"/>
    </source>
</evidence>
<accession>A0A914HMY5</accession>
<dbReference type="Proteomes" id="UP000887572">
    <property type="component" value="Unplaced"/>
</dbReference>
<sequence length="179" mass="20424">MAFRCRRLPPELINELIKFVDGPACRKRLISTNTLCYFLLHNTKRAHCWLVDANHLREEQTRYGPNRLLALIPSLDHHRSAAKFFCGFALVDNDGPPETARDYVRGHGQLRFYISLNGGEHRAVLWDLALVCFQNDDVMCENWDALLEIVNNRLTMIRTSQPLQPIGGQAATDSPPNLN</sequence>